<comment type="caution">
    <text evidence="1">The sequence shown here is derived from an EMBL/GenBank/DDBJ whole genome shotgun (WGS) entry which is preliminary data.</text>
</comment>
<evidence type="ECO:0000313" key="1">
    <source>
        <dbReference type="EMBL" id="KAH9520503.1"/>
    </source>
</evidence>
<dbReference type="Proteomes" id="UP000790347">
    <property type="component" value="Unassembled WGS sequence"/>
</dbReference>
<reference evidence="1" key="2">
    <citation type="journal article" date="2022" name="Res Sq">
        <title>Comparative Genomics Reveals Insights into the Divergent Evolution of Astigmatic Mites and Household Pest Adaptations.</title>
        <authorList>
            <person name="Xiong Q."/>
            <person name="Wan A.T.-Y."/>
            <person name="Liu X.-Y."/>
            <person name="Fung C.S.-H."/>
            <person name="Xiao X."/>
            <person name="Malainual N."/>
            <person name="Hou J."/>
            <person name="Wang L."/>
            <person name="Wang M."/>
            <person name="Yang K."/>
            <person name="Cui Y."/>
            <person name="Leung E."/>
            <person name="Nong W."/>
            <person name="Shin S.-K."/>
            <person name="Au S."/>
            <person name="Jeong K.Y."/>
            <person name="Chew F.T."/>
            <person name="Hui J."/>
            <person name="Leung T.F."/>
            <person name="Tungtrongchitr A."/>
            <person name="Zhong N."/>
            <person name="Liu Z."/>
            <person name="Tsui S."/>
        </authorList>
    </citation>
    <scope>NUCLEOTIDE SEQUENCE</scope>
    <source>
        <strain evidence="1">Derf</strain>
        <tissue evidence="1">Whole organism</tissue>
    </source>
</reference>
<evidence type="ECO:0000313" key="2">
    <source>
        <dbReference type="Proteomes" id="UP000790347"/>
    </source>
</evidence>
<name>A0A922I6U5_DERFA</name>
<reference evidence="1" key="1">
    <citation type="submission" date="2013-05" db="EMBL/GenBank/DDBJ databases">
        <authorList>
            <person name="Yim A.K.Y."/>
            <person name="Chan T.F."/>
            <person name="Ji K.M."/>
            <person name="Liu X.Y."/>
            <person name="Zhou J.W."/>
            <person name="Li R.Q."/>
            <person name="Yang K.Y."/>
            <person name="Li J."/>
            <person name="Li M."/>
            <person name="Law P.T.W."/>
            <person name="Wu Y.L."/>
            <person name="Cai Z.L."/>
            <person name="Qin H."/>
            <person name="Bao Y."/>
            <person name="Leung R.K.K."/>
            <person name="Ng P.K.S."/>
            <person name="Zou J."/>
            <person name="Zhong X.J."/>
            <person name="Ran P.X."/>
            <person name="Zhong N.S."/>
            <person name="Liu Z.G."/>
            <person name="Tsui S.K.W."/>
        </authorList>
    </citation>
    <scope>NUCLEOTIDE SEQUENCE</scope>
    <source>
        <strain evidence="1">Derf</strain>
        <tissue evidence="1">Whole organism</tissue>
    </source>
</reference>
<organism evidence="1 2">
    <name type="scientific">Dermatophagoides farinae</name>
    <name type="common">American house dust mite</name>
    <dbReference type="NCBI Taxonomy" id="6954"/>
    <lineage>
        <taxon>Eukaryota</taxon>
        <taxon>Metazoa</taxon>
        <taxon>Ecdysozoa</taxon>
        <taxon>Arthropoda</taxon>
        <taxon>Chelicerata</taxon>
        <taxon>Arachnida</taxon>
        <taxon>Acari</taxon>
        <taxon>Acariformes</taxon>
        <taxon>Sarcoptiformes</taxon>
        <taxon>Astigmata</taxon>
        <taxon>Psoroptidia</taxon>
        <taxon>Analgoidea</taxon>
        <taxon>Pyroglyphidae</taxon>
        <taxon>Dermatophagoidinae</taxon>
        <taxon>Dermatophagoides</taxon>
    </lineage>
</organism>
<dbReference type="AlphaFoldDB" id="A0A922I6U5"/>
<proteinExistence type="predicted"/>
<gene>
    <name evidence="1" type="ORF">DERF_004207</name>
</gene>
<sequence length="107" mass="11680">MLKLAFIPQQMSDRNQMVNVQYGKPGDIYNGNGLVLSLIQYPIQSCLIMSDAFSAIMMTGAFVLPDTMLGMIDASTTLRLETPYTRSRGSTTDVTSSIEPILQVPTG</sequence>
<accession>A0A922I6U5</accession>
<keyword evidence="2" id="KW-1185">Reference proteome</keyword>
<protein>
    <submittedName>
        <fullName evidence="1">Uncharacterized protein</fullName>
    </submittedName>
</protein>
<dbReference type="EMBL" id="ASGP02000002">
    <property type="protein sequence ID" value="KAH9520503.1"/>
    <property type="molecule type" value="Genomic_DNA"/>
</dbReference>